<dbReference type="AlphaFoldDB" id="A0A1D1V2V8"/>
<evidence type="ECO:0000313" key="2">
    <source>
        <dbReference type="Proteomes" id="UP000186922"/>
    </source>
</evidence>
<proteinExistence type="predicted"/>
<protein>
    <submittedName>
        <fullName evidence="1">Uncharacterized protein</fullName>
    </submittedName>
</protein>
<evidence type="ECO:0000313" key="1">
    <source>
        <dbReference type="EMBL" id="GAU96139.1"/>
    </source>
</evidence>
<organism evidence="1 2">
    <name type="scientific">Ramazzottius varieornatus</name>
    <name type="common">Water bear</name>
    <name type="synonym">Tardigrade</name>
    <dbReference type="NCBI Taxonomy" id="947166"/>
    <lineage>
        <taxon>Eukaryota</taxon>
        <taxon>Metazoa</taxon>
        <taxon>Ecdysozoa</taxon>
        <taxon>Tardigrada</taxon>
        <taxon>Eutardigrada</taxon>
        <taxon>Parachela</taxon>
        <taxon>Hypsibioidea</taxon>
        <taxon>Ramazzottiidae</taxon>
        <taxon>Ramazzottius</taxon>
    </lineage>
</organism>
<keyword evidence="2" id="KW-1185">Reference proteome</keyword>
<accession>A0A1D1V2V8</accession>
<name>A0A1D1V2V8_RAMVA</name>
<dbReference type="EMBL" id="BDGG01000003">
    <property type="protein sequence ID" value="GAU96139.1"/>
    <property type="molecule type" value="Genomic_DNA"/>
</dbReference>
<reference evidence="1 2" key="1">
    <citation type="journal article" date="2016" name="Nat. Commun.">
        <title>Extremotolerant tardigrade genome and improved radiotolerance of human cultured cells by tardigrade-unique protein.</title>
        <authorList>
            <person name="Hashimoto T."/>
            <person name="Horikawa D.D."/>
            <person name="Saito Y."/>
            <person name="Kuwahara H."/>
            <person name="Kozuka-Hata H."/>
            <person name="Shin-I T."/>
            <person name="Minakuchi Y."/>
            <person name="Ohishi K."/>
            <person name="Motoyama A."/>
            <person name="Aizu T."/>
            <person name="Enomoto A."/>
            <person name="Kondo K."/>
            <person name="Tanaka S."/>
            <person name="Hara Y."/>
            <person name="Koshikawa S."/>
            <person name="Sagara H."/>
            <person name="Miura T."/>
            <person name="Yokobori S."/>
            <person name="Miyagawa K."/>
            <person name="Suzuki Y."/>
            <person name="Kubo T."/>
            <person name="Oyama M."/>
            <person name="Kohara Y."/>
            <person name="Fujiyama A."/>
            <person name="Arakawa K."/>
            <person name="Katayama T."/>
            <person name="Toyoda A."/>
            <person name="Kunieda T."/>
        </authorList>
    </citation>
    <scope>NUCLEOTIDE SEQUENCE [LARGE SCALE GENOMIC DNA]</scope>
    <source>
        <strain evidence="1 2">YOKOZUNA-1</strain>
    </source>
</reference>
<dbReference type="Proteomes" id="UP000186922">
    <property type="component" value="Unassembled WGS sequence"/>
</dbReference>
<comment type="caution">
    <text evidence="1">The sequence shown here is derived from an EMBL/GenBank/DDBJ whole genome shotgun (WGS) entry which is preliminary data.</text>
</comment>
<gene>
    <name evidence="1" type="primary">RvY_07627-1</name>
    <name evidence="1" type="synonym">RvY_07627.1</name>
    <name evidence="1" type="ORF">RvY_07627</name>
</gene>
<sequence length="82" mass="9539">MAEQLRMGYELMQGLDTSRVLGRSKHNSRNCCQRFTLPITKNREVSEGSWKGEQTACRYLLQTGAFRNVVRHRDMKTAFQQS</sequence>